<accession>A0ABR2SC89</accession>
<gene>
    <name evidence="2" type="ORF">V6N11_002959</name>
</gene>
<evidence type="ECO:0000313" key="2">
    <source>
        <dbReference type="EMBL" id="KAK9022715.1"/>
    </source>
</evidence>
<keyword evidence="3" id="KW-1185">Reference proteome</keyword>
<proteinExistence type="predicted"/>
<feature type="region of interest" description="Disordered" evidence="1">
    <location>
        <begin position="74"/>
        <end position="114"/>
    </location>
</feature>
<evidence type="ECO:0000256" key="1">
    <source>
        <dbReference type="SAM" id="MobiDB-lite"/>
    </source>
</evidence>
<protein>
    <submittedName>
        <fullName evidence="2">Uncharacterized protein</fullName>
    </submittedName>
</protein>
<name>A0ABR2SC89_9ROSI</name>
<reference evidence="2 3" key="1">
    <citation type="journal article" date="2024" name="G3 (Bethesda)">
        <title>Genome assembly of Hibiscus sabdariffa L. provides insights into metabolisms of medicinal natural products.</title>
        <authorList>
            <person name="Kim T."/>
        </authorList>
    </citation>
    <scope>NUCLEOTIDE SEQUENCE [LARGE SCALE GENOMIC DNA]</scope>
    <source>
        <strain evidence="2">TK-2024</strain>
        <tissue evidence="2">Old leaves</tissue>
    </source>
</reference>
<dbReference type="EMBL" id="JBBPBN010000015">
    <property type="protein sequence ID" value="KAK9022715.1"/>
    <property type="molecule type" value="Genomic_DNA"/>
</dbReference>
<sequence length="114" mass="12931">MVGEEKGWTTELEETCNCCKWREGLGLLGDGGEVCAVVGWCGNRSRTMVCASLHRKDQTELPFMVSTGPLMKVSRQEEEVEQDIKKGKEVKESRRKEVEKKINSQVKTHQDCNK</sequence>
<comment type="caution">
    <text evidence="2">The sequence shown here is derived from an EMBL/GenBank/DDBJ whole genome shotgun (WGS) entry which is preliminary data.</text>
</comment>
<evidence type="ECO:0000313" key="3">
    <source>
        <dbReference type="Proteomes" id="UP001396334"/>
    </source>
</evidence>
<organism evidence="2 3">
    <name type="scientific">Hibiscus sabdariffa</name>
    <name type="common">roselle</name>
    <dbReference type="NCBI Taxonomy" id="183260"/>
    <lineage>
        <taxon>Eukaryota</taxon>
        <taxon>Viridiplantae</taxon>
        <taxon>Streptophyta</taxon>
        <taxon>Embryophyta</taxon>
        <taxon>Tracheophyta</taxon>
        <taxon>Spermatophyta</taxon>
        <taxon>Magnoliopsida</taxon>
        <taxon>eudicotyledons</taxon>
        <taxon>Gunneridae</taxon>
        <taxon>Pentapetalae</taxon>
        <taxon>rosids</taxon>
        <taxon>malvids</taxon>
        <taxon>Malvales</taxon>
        <taxon>Malvaceae</taxon>
        <taxon>Malvoideae</taxon>
        <taxon>Hibiscus</taxon>
    </lineage>
</organism>
<dbReference type="Proteomes" id="UP001396334">
    <property type="component" value="Unassembled WGS sequence"/>
</dbReference>